<organism evidence="1 2">
    <name type="scientific">Eleusine coracana subsp. coracana</name>
    <dbReference type="NCBI Taxonomy" id="191504"/>
    <lineage>
        <taxon>Eukaryota</taxon>
        <taxon>Viridiplantae</taxon>
        <taxon>Streptophyta</taxon>
        <taxon>Embryophyta</taxon>
        <taxon>Tracheophyta</taxon>
        <taxon>Spermatophyta</taxon>
        <taxon>Magnoliopsida</taxon>
        <taxon>Liliopsida</taxon>
        <taxon>Poales</taxon>
        <taxon>Poaceae</taxon>
        <taxon>PACMAD clade</taxon>
        <taxon>Chloridoideae</taxon>
        <taxon>Cynodonteae</taxon>
        <taxon>Eleusininae</taxon>
        <taxon>Eleusine</taxon>
    </lineage>
</organism>
<evidence type="ECO:0000313" key="1">
    <source>
        <dbReference type="EMBL" id="GJN03122.1"/>
    </source>
</evidence>
<dbReference type="Proteomes" id="UP001054889">
    <property type="component" value="Unassembled WGS sequence"/>
</dbReference>
<protein>
    <submittedName>
        <fullName evidence="1">Uncharacterized protein</fullName>
    </submittedName>
</protein>
<reference evidence="1" key="1">
    <citation type="journal article" date="2018" name="DNA Res.">
        <title>Multiple hybrid de novo genome assembly of finger millet, an orphan allotetraploid crop.</title>
        <authorList>
            <person name="Hatakeyama M."/>
            <person name="Aluri S."/>
            <person name="Balachadran M.T."/>
            <person name="Sivarajan S.R."/>
            <person name="Patrignani A."/>
            <person name="Gruter S."/>
            <person name="Poveda L."/>
            <person name="Shimizu-Inatsugi R."/>
            <person name="Baeten J."/>
            <person name="Francoijs K.J."/>
            <person name="Nataraja K.N."/>
            <person name="Reddy Y.A.N."/>
            <person name="Phadnis S."/>
            <person name="Ravikumar R.L."/>
            <person name="Schlapbach R."/>
            <person name="Sreeman S.M."/>
            <person name="Shimizu K.K."/>
        </authorList>
    </citation>
    <scope>NUCLEOTIDE SEQUENCE</scope>
</reference>
<accession>A0AAV5CXD7</accession>
<evidence type="ECO:0000313" key="2">
    <source>
        <dbReference type="Proteomes" id="UP001054889"/>
    </source>
</evidence>
<proteinExistence type="predicted"/>
<name>A0AAV5CXD7_ELECO</name>
<dbReference type="AlphaFoldDB" id="A0AAV5CXD7"/>
<sequence>MRDSHPGCRGIDTAYLVACVFQCKQCGGNRGNGSPRRSQACGRLVQRESRAGDGLRFGGGHAEIPKASTVSFKFYY</sequence>
<comment type="caution">
    <text evidence="1">The sequence shown here is derived from an EMBL/GenBank/DDBJ whole genome shotgun (WGS) entry which is preliminary data.</text>
</comment>
<gene>
    <name evidence="1" type="primary">ga20531</name>
    <name evidence="1" type="ORF">PR202_ga20531</name>
</gene>
<keyword evidence="2" id="KW-1185">Reference proteome</keyword>
<dbReference type="EMBL" id="BQKI01000009">
    <property type="protein sequence ID" value="GJN03122.1"/>
    <property type="molecule type" value="Genomic_DNA"/>
</dbReference>
<reference evidence="1" key="2">
    <citation type="submission" date="2021-12" db="EMBL/GenBank/DDBJ databases">
        <title>Resequencing data analysis of finger millet.</title>
        <authorList>
            <person name="Hatakeyama M."/>
            <person name="Aluri S."/>
            <person name="Balachadran M.T."/>
            <person name="Sivarajan S.R."/>
            <person name="Poveda L."/>
            <person name="Shimizu-Inatsugi R."/>
            <person name="Schlapbach R."/>
            <person name="Sreeman S.M."/>
            <person name="Shimizu K.K."/>
        </authorList>
    </citation>
    <scope>NUCLEOTIDE SEQUENCE</scope>
</reference>